<comment type="catalytic activity">
    <reaction evidence="1">
        <text>ATP + protein L-histidine = ADP + protein N-phospho-L-histidine.</text>
        <dbReference type="EC" id="2.7.13.3"/>
    </reaction>
</comment>
<organism evidence="5 6">
    <name type="scientific">Azonexus hydrophilus</name>
    <dbReference type="NCBI Taxonomy" id="418702"/>
    <lineage>
        <taxon>Bacteria</taxon>
        <taxon>Pseudomonadati</taxon>
        <taxon>Pseudomonadota</taxon>
        <taxon>Betaproteobacteria</taxon>
        <taxon>Rhodocyclales</taxon>
        <taxon>Azonexaceae</taxon>
        <taxon>Azonexus</taxon>
    </lineage>
</organism>
<evidence type="ECO:0000313" key="6">
    <source>
        <dbReference type="Proteomes" id="UP001479520"/>
    </source>
</evidence>
<keyword evidence="6" id="KW-1185">Reference proteome</keyword>
<evidence type="ECO:0000256" key="3">
    <source>
        <dbReference type="SAM" id="Coils"/>
    </source>
</evidence>
<dbReference type="SMART" id="SM00387">
    <property type="entry name" value="HATPase_c"/>
    <property type="match status" value="1"/>
</dbReference>
<dbReference type="InterPro" id="IPR005467">
    <property type="entry name" value="His_kinase_dom"/>
</dbReference>
<evidence type="ECO:0000256" key="1">
    <source>
        <dbReference type="ARBA" id="ARBA00000085"/>
    </source>
</evidence>
<dbReference type="Gene3D" id="3.30.565.10">
    <property type="entry name" value="Histidine kinase-like ATPase, C-terminal domain"/>
    <property type="match status" value="1"/>
</dbReference>
<dbReference type="InterPro" id="IPR036890">
    <property type="entry name" value="HATPase_C_sf"/>
</dbReference>
<dbReference type="Proteomes" id="UP001479520">
    <property type="component" value="Chromosome"/>
</dbReference>
<dbReference type="Pfam" id="PF02518">
    <property type="entry name" value="HATPase_c"/>
    <property type="match status" value="1"/>
</dbReference>
<protein>
    <recommendedName>
        <fullName evidence="2">histidine kinase</fullName>
        <ecNumber evidence="2">2.7.13.3</ecNumber>
    </recommendedName>
</protein>
<dbReference type="InterPro" id="IPR003594">
    <property type="entry name" value="HATPase_dom"/>
</dbReference>
<keyword evidence="5" id="KW-0067">ATP-binding</keyword>
<evidence type="ECO:0000259" key="4">
    <source>
        <dbReference type="PROSITE" id="PS50109"/>
    </source>
</evidence>
<name>A0ABZ2XE94_9RHOO</name>
<dbReference type="EC" id="2.7.13.3" evidence="2"/>
<dbReference type="Gene3D" id="1.10.287.130">
    <property type="match status" value="1"/>
</dbReference>
<proteinExistence type="predicted"/>
<feature type="domain" description="Histidine kinase" evidence="4">
    <location>
        <begin position="216"/>
        <end position="447"/>
    </location>
</feature>
<keyword evidence="5" id="KW-0547">Nucleotide-binding</keyword>
<evidence type="ECO:0000313" key="5">
    <source>
        <dbReference type="EMBL" id="WZJ20622.1"/>
    </source>
</evidence>
<dbReference type="SUPFAM" id="SSF55874">
    <property type="entry name" value="ATPase domain of HSP90 chaperone/DNA topoisomerase II/histidine kinase"/>
    <property type="match status" value="1"/>
</dbReference>
<dbReference type="PROSITE" id="PS50109">
    <property type="entry name" value="HIS_KIN"/>
    <property type="match status" value="1"/>
</dbReference>
<dbReference type="EMBL" id="CP151406">
    <property type="protein sequence ID" value="WZJ20622.1"/>
    <property type="molecule type" value="Genomic_DNA"/>
</dbReference>
<reference evidence="5 6" key="1">
    <citation type="submission" date="2024-04" db="EMBL/GenBank/DDBJ databases">
        <title>Dissimilatory iodate-reducing microorganisms contribute to the enrichment of iodine in groundwater.</title>
        <authorList>
            <person name="Jiang Z."/>
        </authorList>
    </citation>
    <scope>NUCLEOTIDE SEQUENCE [LARGE SCALE GENOMIC DNA]</scope>
    <source>
        <strain evidence="5 6">NCP973</strain>
    </source>
</reference>
<accession>A0ABZ2XE94</accession>
<sequence length="449" mass="48743">MGNAMAAHSGGAMAYQETGTPAPDAGPVLDIDSAIGELPCHACSVDLAAPGHDIDESLRNNPELPGCIVTDGSDVVGVVSRQRWLEELSQPFRAELYLNHPVARAVVSLSAPWLCLASATLVHDAVRQALARPRKLLFEPLMVDFPDGQHRLLDTYVLLMAQSEIFARARERSEALRHDVESYAQQLERTVADLRATQDSLVEARRLAALARLVAGMAHEINTPVGIALTAVTHLEAGLAQLQASVAEGHLRRSEMTRFLEMAGESVLLARSNVQRTAELIRSFKRVAVDQTSEVRRRFNLADYLGEVLHSLRPVLKRQTHQVRVDCPPDIVLDSYPGALAQIVTNLTMNALEHAFPENRPGTISIACSRSDSHVHMLFSDDGVGISESDQVHLFEPFFTTRGHAGGSGLGLHIVFNLVTGILKGTVACQSQPGLGTSFVIDLPLEVPQ</sequence>
<dbReference type="RefSeq" id="WP_341743285.1">
    <property type="nucleotide sequence ID" value="NZ_CP151406.1"/>
</dbReference>
<dbReference type="InterPro" id="IPR004358">
    <property type="entry name" value="Sig_transdc_His_kin-like_C"/>
</dbReference>
<gene>
    <name evidence="5" type="ORF">AADV58_11745</name>
</gene>
<dbReference type="PANTHER" id="PTHR43065:SF47">
    <property type="match status" value="1"/>
</dbReference>
<keyword evidence="3" id="KW-0175">Coiled coil</keyword>
<dbReference type="GO" id="GO:0005524">
    <property type="term" value="F:ATP binding"/>
    <property type="evidence" value="ECO:0007669"/>
    <property type="project" value="UniProtKB-KW"/>
</dbReference>
<evidence type="ECO:0000256" key="2">
    <source>
        <dbReference type="ARBA" id="ARBA00012438"/>
    </source>
</evidence>
<dbReference type="PANTHER" id="PTHR43065">
    <property type="entry name" value="SENSOR HISTIDINE KINASE"/>
    <property type="match status" value="1"/>
</dbReference>
<feature type="coiled-coil region" evidence="3">
    <location>
        <begin position="166"/>
        <end position="204"/>
    </location>
</feature>
<dbReference type="PRINTS" id="PR00344">
    <property type="entry name" value="BCTRLSENSOR"/>
</dbReference>